<protein>
    <submittedName>
        <fullName evidence="3">Uncharacterized protein</fullName>
    </submittedName>
</protein>
<evidence type="ECO:0000313" key="3">
    <source>
        <dbReference type="EMBL" id="PIN21565.1"/>
    </source>
</evidence>
<dbReference type="EMBL" id="NKXS01000926">
    <property type="protein sequence ID" value="PIN21565.1"/>
    <property type="molecule type" value="Genomic_DNA"/>
</dbReference>
<proteinExistence type="predicted"/>
<keyword evidence="1" id="KW-0175">Coiled coil</keyword>
<name>A0A2G9HVL4_9LAMI</name>
<reference evidence="4" key="1">
    <citation type="journal article" date="2018" name="Gigascience">
        <title>Genome assembly of the Pink Ipe (Handroanthus impetiginosus, Bignoniaceae), a highly valued, ecologically keystone Neotropical timber forest tree.</title>
        <authorList>
            <person name="Silva-Junior O.B."/>
            <person name="Grattapaglia D."/>
            <person name="Novaes E."/>
            <person name="Collevatti R.G."/>
        </authorList>
    </citation>
    <scope>NUCLEOTIDE SEQUENCE [LARGE SCALE GENOMIC DNA]</scope>
    <source>
        <strain evidence="4">cv. UFG-1</strain>
    </source>
</reference>
<feature type="compositionally biased region" description="Polar residues" evidence="2">
    <location>
        <begin position="327"/>
        <end position="353"/>
    </location>
</feature>
<dbReference type="Proteomes" id="UP000231279">
    <property type="component" value="Unassembled WGS sequence"/>
</dbReference>
<evidence type="ECO:0000313" key="4">
    <source>
        <dbReference type="Proteomes" id="UP000231279"/>
    </source>
</evidence>
<feature type="coiled-coil region" evidence="1">
    <location>
        <begin position="143"/>
        <end position="209"/>
    </location>
</feature>
<evidence type="ECO:0000256" key="1">
    <source>
        <dbReference type="SAM" id="Coils"/>
    </source>
</evidence>
<evidence type="ECO:0000256" key="2">
    <source>
        <dbReference type="SAM" id="MobiDB-lite"/>
    </source>
</evidence>
<comment type="caution">
    <text evidence="3">The sequence shown here is derived from an EMBL/GenBank/DDBJ whole genome shotgun (WGS) entry which is preliminary data.</text>
</comment>
<feature type="region of interest" description="Disordered" evidence="2">
    <location>
        <begin position="16"/>
        <end position="83"/>
    </location>
</feature>
<dbReference type="AlphaFoldDB" id="A0A2G9HVL4"/>
<sequence length="353" mass="39886">MLENLIMQTAEQAAIKKKRKRSKKGESSSLVATSAPSVETAPSGGELEEMGVTYSRSISHFDPPSAEKIPEENPYGTSEVPSSYAYPSSKRTFGPTPNQTWFTSNSVLRDDLHELGRDFLLGLAPGSLISRFESMHISSEEKLRKWESKAEYLQKELNEQRHLGSDLELLRKNHSELQEHYERLNANYKELEQQHIQAARRHAEELNRTRIETETYCYQNFPNTEKGRIFMETFSEKTKSEFKKSLEHRKMLAEEALKFYYHGFKVCKQQVEGHGLRPPSFTLEFLNKKIGLRSLPKSGDPIEDSSEEGEGYESEAGSDDDDRNAAPSAQNSEAATLATGTIPTSNSALVPSR</sequence>
<feature type="compositionally biased region" description="Acidic residues" evidence="2">
    <location>
        <begin position="301"/>
        <end position="322"/>
    </location>
</feature>
<accession>A0A2G9HVL4</accession>
<keyword evidence="4" id="KW-1185">Reference proteome</keyword>
<feature type="region of interest" description="Disordered" evidence="2">
    <location>
        <begin position="294"/>
        <end position="353"/>
    </location>
</feature>
<organism evidence="3 4">
    <name type="scientific">Handroanthus impetiginosus</name>
    <dbReference type="NCBI Taxonomy" id="429701"/>
    <lineage>
        <taxon>Eukaryota</taxon>
        <taxon>Viridiplantae</taxon>
        <taxon>Streptophyta</taxon>
        <taxon>Embryophyta</taxon>
        <taxon>Tracheophyta</taxon>
        <taxon>Spermatophyta</taxon>
        <taxon>Magnoliopsida</taxon>
        <taxon>eudicotyledons</taxon>
        <taxon>Gunneridae</taxon>
        <taxon>Pentapetalae</taxon>
        <taxon>asterids</taxon>
        <taxon>lamiids</taxon>
        <taxon>Lamiales</taxon>
        <taxon>Bignoniaceae</taxon>
        <taxon>Crescentiina</taxon>
        <taxon>Tabebuia alliance</taxon>
        <taxon>Handroanthus</taxon>
    </lineage>
</organism>
<gene>
    <name evidence="3" type="ORF">CDL12_05736</name>
</gene>